<dbReference type="CTD" id="20317927"/>
<name>A0A075AHE1_OPIVI</name>
<dbReference type="GeneID" id="20317927"/>
<feature type="compositionally biased region" description="Polar residues" evidence="1">
    <location>
        <begin position="145"/>
        <end position="155"/>
    </location>
</feature>
<feature type="region of interest" description="Disordered" evidence="1">
    <location>
        <begin position="74"/>
        <end position="166"/>
    </location>
</feature>
<accession>A0A075AHE1</accession>
<proteinExistence type="predicted"/>
<evidence type="ECO:0008006" key="4">
    <source>
        <dbReference type="Google" id="ProtNLM"/>
    </source>
</evidence>
<gene>
    <name evidence="2" type="ORF">T265_03740</name>
</gene>
<evidence type="ECO:0000313" key="3">
    <source>
        <dbReference type="Proteomes" id="UP000054324"/>
    </source>
</evidence>
<keyword evidence="3" id="KW-1185">Reference proteome</keyword>
<evidence type="ECO:0000256" key="1">
    <source>
        <dbReference type="SAM" id="MobiDB-lite"/>
    </source>
</evidence>
<dbReference type="OrthoDB" id="413835at2759"/>
<dbReference type="EMBL" id="KL596673">
    <property type="protein sequence ID" value="KER29724.1"/>
    <property type="molecule type" value="Genomic_DNA"/>
</dbReference>
<evidence type="ECO:0000313" key="2">
    <source>
        <dbReference type="EMBL" id="KER29724.1"/>
    </source>
</evidence>
<dbReference type="AlphaFoldDB" id="A0A075AHE1"/>
<dbReference type="RefSeq" id="XP_009166551.1">
    <property type="nucleotide sequence ID" value="XM_009168287.1"/>
</dbReference>
<dbReference type="Proteomes" id="UP000054324">
    <property type="component" value="Unassembled WGS sequence"/>
</dbReference>
<organism evidence="2 3">
    <name type="scientific">Opisthorchis viverrini</name>
    <name type="common">Southeast Asian liver fluke</name>
    <dbReference type="NCBI Taxonomy" id="6198"/>
    <lineage>
        <taxon>Eukaryota</taxon>
        <taxon>Metazoa</taxon>
        <taxon>Spiralia</taxon>
        <taxon>Lophotrochozoa</taxon>
        <taxon>Platyhelminthes</taxon>
        <taxon>Trematoda</taxon>
        <taxon>Digenea</taxon>
        <taxon>Opisthorchiida</taxon>
        <taxon>Opisthorchiata</taxon>
        <taxon>Opisthorchiidae</taxon>
        <taxon>Opisthorchis</taxon>
    </lineage>
</organism>
<protein>
    <recommendedName>
        <fullName evidence="4">Reverse transcriptase domain-containing protein</fullName>
    </recommendedName>
</protein>
<dbReference type="KEGG" id="ovi:T265_03740"/>
<reference evidence="2 3" key="1">
    <citation type="submission" date="2013-11" db="EMBL/GenBank/DDBJ databases">
        <title>Opisthorchis viverrini - life in the bile duct.</title>
        <authorList>
            <person name="Young N.D."/>
            <person name="Nagarajan N."/>
            <person name="Lin S.J."/>
            <person name="Korhonen P.K."/>
            <person name="Jex A.R."/>
            <person name="Hall R.S."/>
            <person name="Safavi-Hemami H."/>
            <person name="Kaewkong W."/>
            <person name="Bertrand D."/>
            <person name="Gao S."/>
            <person name="Seet Q."/>
            <person name="Wongkham S."/>
            <person name="Teh B.T."/>
            <person name="Wongkham C."/>
            <person name="Intapan P.M."/>
            <person name="Maleewong W."/>
            <person name="Yang X."/>
            <person name="Hu M."/>
            <person name="Wang Z."/>
            <person name="Hofmann A."/>
            <person name="Sternberg P.W."/>
            <person name="Tan P."/>
            <person name="Wang J."/>
            <person name="Gasser R.B."/>
        </authorList>
    </citation>
    <scope>NUCLEOTIDE SEQUENCE [LARGE SCALE GENOMIC DNA]</scope>
</reference>
<sequence>MEFRLTDPVHNVCRKPKKGEVVPFPLNFMIDEIMRRTLESLQNPGVHIASEENLADLEYADDIVLMFEEEEKAQGLTVMPPEGNTRADILPGGPSLDMGSRGGRGRVRTTDPPVRRSTGKPPQLEQTSRDLPSSADKWPHWTKPGSPTKQSTAFSGQPGRNDKQQAVAMTLEQQMFRQHESKDPTGEREKVFAAESFSTLSWPVARANRNWAPGAGCTPSTN</sequence>